<dbReference type="InterPro" id="IPR047641">
    <property type="entry name" value="ABC_transpr_MalK/UgpC-like"/>
</dbReference>
<proteinExistence type="predicted"/>
<organism evidence="5 6">
    <name type="scientific">Williamsoniiplasma lucivorax</name>
    <dbReference type="NCBI Taxonomy" id="209274"/>
    <lineage>
        <taxon>Bacteria</taxon>
        <taxon>Bacillati</taxon>
        <taxon>Mycoplasmatota</taxon>
        <taxon>Mollicutes</taxon>
        <taxon>Entomoplasmatales</taxon>
        <taxon>Williamsoniiplasma</taxon>
    </lineage>
</organism>
<accession>A0A2S5RFF4</accession>
<evidence type="ECO:0000256" key="1">
    <source>
        <dbReference type="ARBA" id="ARBA00022448"/>
    </source>
</evidence>
<dbReference type="InterPro" id="IPR040582">
    <property type="entry name" value="OB_MalK-like"/>
</dbReference>
<feature type="domain" description="ABC transporter" evidence="4">
    <location>
        <begin position="3"/>
        <end position="499"/>
    </location>
</feature>
<dbReference type="RefSeq" id="WP_028126659.1">
    <property type="nucleotide sequence ID" value="NZ_PHNE01000001.1"/>
</dbReference>
<dbReference type="InterPro" id="IPR017871">
    <property type="entry name" value="ABC_transporter-like_CS"/>
</dbReference>
<evidence type="ECO:0000259" key="4">
    <source>
        <dbReference type="PROSITE" id="PS50893"/>
    </source>
</evidence>
<dbReference type="Pfam" id="PF17912">
    <property type="entry name" value="OB_MalK"/>
    <property type="match status" value="1"/>
</dbReference>
<keyword evidence="3 5" id="KW-0067">ATP-binding</keyword>
<dbReference type="GO" id="GO:0016887">
    <property type="term" value="F:ATP hydrolysis activity"/>
    <property type="evidence" value="ECO:0007669"/>
    <property type="project" value="InterPro"/>
</dbReference>
<keyword evidence="6" id="KW-1185">Reference proteome</keyword>
<dbReference type="GO" id="GO:0055052">
    <property type="term" value="C:ATP-binding cassette (ABC) transporter complex, substrate-binding subunit-containing"/>
    <property type="evidence" value="ECO:0007669"/>
    <property type="project" value="TreeGrafter"/>
</dbReference>
<dbReference type="AlphaFoldDB" id="A0A2S5RFF4"/>
<dbReference type="GO" id="GO:0005524">
    <property type="term" value="F:ATP binding"/>
    <property type="evidence" value="ECO:0007669"/>
    <property type="project" value="UniProtKB-KW"/>
</dbReference>
<dbReference type="Pfam" id="PF00005">
    <property type="entry name" value="ABC_tran"/>
    <property type="match status" value="2"/>
</dbReference>
<evidence type="ECO:0000256" key="2">
    <source>
        <dbReference type="ARBA" id="ARBA00022741"/>
    </source>
</evidence>
<dbReference type="InterPro" id="IPR003439">
    <property type="entry name" value="ABC_transporter-like_ATP-bd"/>
</dbReference>
<dbReference type="InterPro" id="IPR003593">
    <property type="entry name" value="AAA+_ATPase"/>
</dbReference>
<gene>
    <name evidence="5" type="primary">ugpC</name>
    <name evidence="5" type="ORF">ELUCI_v1c02330</name>
</gene>
<dbReference type="SUPFAM" id="SSF52540">
    <property type="entry name" value="P-loop containing nucleoside triphosphate hydrolases"/>
    <property type="match status" value="2"/>
</dbReference>
<keyword evidence="1" id="KW-0813">Transport</keyword>
<evidence type="ECO:0000313" key="6">
    <source>
        <dbReference type="Proteomes" id="UP000237865"/>
    </source>
</evidence>
<dbReference type="SMART" id="SM00382">
    <property type="entry name" value="AAA"/>
    <property type="match status" value="1"/>
</dbReference>
<comment type="caution">
    <text evidence="5">The sequence shown here is derived from an EMBL/GenBank/DDBJ whole genome shotgun (WGS) entry which is preliminary data.</text>
</comment>
<dbReference type="SUPFAM" id="SSF50331">
    <property type="entry name" value="MOP-like"/>
    <property type="match status" value="1"/>
</dbReference>
<dbReference type="Proteomes" id="UP000237865">
    <property type="component" value="Unassembled WGS sequence"/>
</dbReference>
<evidence type="ECO:0000313" key="5">
    <source>
        <dbReference type="EMBL" id="PPE05942.1"/>
    </source>
</evidence>
<dbReference type="PANTHER" id="PTHR43875">
    <property type="entry name" value="MALTODEXTRIN IMPORT ATP-BINDING PROTEIN MSMX"/>
    <property type="match status" value="1"/>
</dbReference>
<keyword evidence="2" id="KW-0547">Nucleotide-binding</keyword>
<name>A0A2S5RFF4_9MOLU</name>
<evidence type="ECO:0000256" key="3">
    <source>
        <dbReference type="ARBA" id="ARBA00022840"/>
    </source>
</evidence>
<dbReference type="PROSITE" id="PS00211">
    <property type="entry name" value="ABC_TRANSPORTER_1"/>
    <property type="match status" value="1"/>
</dbReference>
<reference evidence="5 6" key="1">
    <citation type="submission" date="2017-11" db="EMBL/GenBank/DDBJ databases">
        <title>Genome sequence of Entomoplasma lucivorax PIPN-2 (ATCC 49196).</title>
        <authorList>
            <person name="Lo W.-S."/>
            <person name="Gasparich G.E."/>
            <person name="Kuo C.-H."/>
        </authorList>
    </citation>
    <scope>NUCLEOTIDE SEQUENCE [LARGE SCALE GENOMIC DNA]</scope>
    <source>
        <strain evidence="5 6">PIPN-2</strain>
    </source>
</reference>
<dbReference type="Gene3D" id="2.40.50.100">
    <property type="match status" value="1"/>
</dbReference>
<dbReference type="PROSITE" id="PS50893">
    <property type="entry name" value="ABC_TRANSPORTER_2"/>
    <property type="match status" value="1"/>
</dbReference>
<protein>
    <submittedName>
        <fullName evidence="5">sn-glycerol-3-phosphate ABC transporter ATP-binding protein</fullName>
    </submittedName>
</protein>
<dbReference type="Gene3D" id="3.40.50.300">
    <property type="entry name" value="P-loop containing nucleotide triphosphate hydrolases"/>
    <property type="match status" value="2"/>
</dbReference>
<dbReference type="STRING" id="1399797.GCA_000518285_00919"/>
<sequence length="632" mass="72223">MSIRLRNIVVDYGNAIAINNLSLSIETGELVSLLGPSGCGKTTTLNAIAGLIQTTQGQIIFDGVDVTQRSPQKRNIGLVFQNYALYPHLSVFKNIAFPLYQNKKFKIEIGKNNKLIKLQIQNLKQLSASNKALQFQEEVDKNLTSIIDQIQTKFDQITTNQLKEVQQICDDNAIAIYGTHEFNAFRSRMFTIWYDAARAFAEQQKYDLYQTIFKILNSKIEQMNQMINEQDAHLKIDFILIQNQKYLQIERMEEIKHKVGAIQESIKSNEELLQDEIKGMVKLWKLQGVAIKWLVTLDQRKEIIDQHAKEYLTWTQEFVKEVQELVENLENHQTIFLKPIEKALITCSETKVEPIDVHAKTQALKAQLKSFRQEVKKAVLDVAEKVEITNQLHKRPSELSGGQQQRVSIARAIVKKPKVLLLDEPLSNLDAKLRVSTREWIKKFQKATGITTIFVTHDQEEAMSISDKIFVMSQGKLQQGNTPMEIYSKPENVFVANFIGTPSMNFIEGARVNEDGMVFIGDISLGQIQNSHYFNKEMIVGIRPEHFELANSNASIIKANSKPIYAKIDLIEKLGRSEYIKAILLDTKQEIRVIYDAKTATSKNDEHIELNVIQGHVYLFDIEDEGKLVEVI</sequence>
<dbReference type="InterPro" id="IPR027417">
    <property type="entry name" value="P-loop_NTPase"/>
</dbReference>
<dbReference type="PANTHER" id="PTHR43875:SF1">
    <property type="entry name" value="OSMOPROTECTIVE COMPOUNDS UPTAKE ATP-BINDING PROTEIN GGTA"/>
    <property type="match status" value="1"/>
</dbReference>
<dbReference type="InterPro" id="IPR008995">
    <property type="entry name" value="Mo/tungstate-bd_C_term_dom"/>
</dbReference>
<dbReference type="EMBL" id="PHNE01000001">
    <property type="protein sequence ID" value="PPE05942.1"/>
    <property type="molecule type" value="Genomic_DNA"/>
</dbReference>